<evidence type="ECO:0000256" key="5">
    <source>
        <dbReference type="ARBA" id="ARBA00022729"/>
    </source>
</evidence>
<dbReference type="Pfam" id="PF05951">
    <property type="entry name" value="Peptidase_M15_2"/>
    <property type="match status" value="1"/>
</dbReference>
<dbReference type="GO" id="GO:0071555">
    <property type="term" value="P:cell wall organization"/>
    <property type="evidence" value="ECO:0007669"/>
    <property type="project" value="UniProtKB-KW"/>
</dbReference>
<evidence type="ECO:0000256" key="4">
    <source>
        <dbReference type="ARBA" id="ARBA00022723"/>
    </source>
</evidence>
<evidence type="ECO:0000256" key="11">
    <source>
        <dbReference type="ARBA" id="ARBA00093666"/>
    </source>
</evidence>
<dbReference type="GO" id="GO:0046872">
    <property type="term" value="F:metal ion binding"/>
    <property type="evidence" value="ECO:0007669"/>
    <property type="project" value="UniProtKB-KW"/>
</dbReference>
<comment type="caution">
    <text evidence="12">The sequence shown here is derived from an EMBL/GenBank/DDBJ whole genome shotgun (WGS) entry which is preliminary data.</text>
</comment>
<keyword evidence="3" id="KW-0645">Protease</keyword>
<comment type="cofactor">
    <cofactor evidence="1">
        <name>Zn(2+)</name>
        <dbReference type="ChEBI" id="CHEBI:29105"/>
    </cofactor>
</comment>
<dbReference type="Gene3D" id="3.30.1380.10">
    <property type="match status" value="1"/>
</dbReference>
<gene>
    <name evidence="12" type="ORF">CVT23_16495</name>
</gene>
<dbReference type="EMBL" id="PHIG01000043">
    <property type="protein sequence ID" value="PJK28554.1"/>
    <property type="molecule type" value="Genomic_DNA"/>
</dbReference>
<keyword evidence="13" id="KW-1185">Reference proteome</keyword>
<evidence type="ECO:0000313" key="13">
    <source>
        <dbReference type="Proteomes" id="UP000229498"/>
    </source>
</evidence>
<evidence type="ECO:0000256" key="3">
    <source>
        <dbReference type="ARBA" id="ARBA00022670"/>
    </source>
</evidence>
<dbReference type="GO" id="GO:0006508">
    <property type="term" value="P:proteolysis"/>
    <property type="evidence" value="ECO:0007669"/>
    <property type="project" value="UniProtKB-KW"/>
</dbReference>
<evidence type="ECO:0000256" key="10">
    <source>
        <dbReference type="ARBA" id="ARBA00093448"/>
    </source>
</evidence>
<keyword evidence="5" id="KW-0732">Signal</keyword>
<evidence type="ECO:0000256" key="2">
    <source>
        <dbReference type="ARBA" id="ARBA00004776"/>
    </source>
</evidence>
<reference evidence="12 13" key="1">
    <citation type="submission" date="2017-11" db="EMBL/GenBank/DDBJ databases">
        <title>Draft genome sequence of Rhizobiales bacterium SY3-13.</title>
        <authorList>
            <person name="Sun C."/>
        </authorList>
    </citation>
    <scope>NUCLEOTIDE SEQUENCE [LARGE SCALE GENOMIC DNA]</scope>
    <source>
        <strain evidence="12 13">SY3-13</strain>
    </source>
</reference>
<organism evidence="12 13">
    <name type="scientific">Minwuia thermotolerans</name>
    <dbReference type="NCBI Taxonomy" id="2056226"/>
    <lineage>
        <taxon>Bacteria</taxon>
        <taxon>Pseudomonadati</taxon>
        <taxon>Pseudomonadota</taxon>
        <taxon>Alphaproteobacteria</taxon>
        <taxon>Minwuiales</taxon>
        <taxon>Minwuiaceae</taxon>
        <taxon>Minwuia</taxon>
    </lineage>
</organism>
<dbReference type="InterPro" id="IPR006311">
    <property type="entry name" value="TAT_signal"/>
</dbReference>
<evidence type="ECO:0000256" key="1">
    <source>
        <dbReference type="ARBA" id="ARBA00001947"/>
    </source>
</evidence>
<dbReference type="PROSITE" id="PS51318">
    <property type="entry name" value="TAT"/>
    <property type="match status" value="1"/>
</dbReference>
<dbReference type="AlphaFoldDB" id="A0A2M9FYM1"/>
<evidence type="ECO:0000256" key="9">
    <source>
        <dbReference type="ARBA" id="ARBA00023316"/>
    </source>
</evidence>
<sequence>MNDTHDGDVRDVPRAPAIARRVFLGGLGAAALTAGFGLPSGAALAAQPVARSLSFNNLHTGERLKTVFQEHGQFDPAALGEINHLLRDHRTGDVEDIDPRLLVLLSDLRHKLGSKSPFQVISGYRSPKTNAMLASNSSGVAKKSYHMRGMAIDCYLPDVDLRKLHKAALQQRGGGVGLYARSGFVHLDVGRVRSW</sequence>
<keyword evidence="9" id="KW-0961">Cell wall biogenesis/degradation</keyword>
<keyword evidence="6" id="KW-0378">Hydrolase</keyword>
<keyword evidence="8" id="KW-0482">Metalloprotease</keyword>
<keyword evidence="4" id="KW-0479">Metal-binding</keyword>
<comment type="similarity">
    <text evidence="10">Belongs to the peptidase M15 family.</text>
</comment>
<dbReference type="OrthoDB" id="9782994at2"/>
<evidence type="ECO:0000256" key="6">
    <source>
        <dbReference type="ARBA" id="ARBA00022801"/>
    </source>
</evidence>
<dbReference type="GO" id="GO:0008237">
    <property type="term" value="F:metallopeptidase activity"/>
    <property type="evidence" value="ECO:0007669"/>
    <property type="project" value="UniProtKB-KW"/>
</dbReference>
<name>A0A2M9FYM1_9PROT</name>
<evidence type="ECO:0000256" key="7">
    <source>
        <dbReference type="ARBA" id="ARBA00022833"/>
    </source>
</evidence>
<dbReference type="CDD" id="cd14844">
    <property type="entry name" value="Zn-DD-carboxypeptidase_like"/>
    <property type="match status" value="1"/>
</dbReference>
<dbReference type="SUPFAM" id="SSF55166">
    <property type="entry name" value="Hedgehog/DD-peptidase"/>
    <property type="match status" value="1"/>
</dbReference>
<dbReference type="PANTHER" id="PTHR37425">
    <property type="match status" value="1"/>
</dbReference>
<comment type="pathway">
    <text evidence="2">Cell wall biogenesis; cell wall polysaccharide biosynthesis.</text>
</comment>
<dbReference type="InterPro" id="IPR009045">
    <property type="entry name" value="Zn_M74/Hedgehog-like"/>
</dbReference>
<proteinExistence type="inferred from homology"/>
<accession>A0A2M9FYM1</accession>
<keyword evidence="7" id="KW-0862">Zinc</keyword>
<dbReference type="InterPro" id="IPR010275">
    <property type="entry name" value="MepK"/>
</dbReference>
<dbReference type="PANTHER" id="PTHR37425:SF1">
    <property type="entry name" value="OUTER MEMBRANE PROTEIN"/>
    <property type="match status" value="1"/>
</dbReference>
<dbReference type="Proteomes" id="UP000229498">
    <property type="component" value="Unassembled WGS sequence"/>
</dbReference>
<dbReference type="RefSeq" id="WP_109796033.1">
    <property type="nucleotide sequence ID" value="NZ_PHIG01000043.1"/>
</dbReference>
<evidence type="ECO:0000256" key="8">
    <source>
        <dbReference type="ARBA" id="ARBA00023049"/>
    </source>
</evidence>
<protein>
    <recommendedName>
        <fullName evidence="11">Murein endopeptidase K</fullName>
    </recommendedName>
</protein>
<evidence type="ECO:0000313" key="12">
    <source>
        <dbReference type="EMBL" id="PJK28554.1"/>
    </source>
</evidence>